<dbReference type="EMBL" id="GGEC01076467">
    <property type="protein sequence ID" value="MBX56951.1"/>
    <property type="molecule type" value="Transcribed_RNA"/>
</dbReference>
<dbReference type="AlphaFoldDB" id="A0A2P2PQI0"/>
<evidence type="ECO:0000313" key="1">
    <source>
        <dbReference type="EMBL" id="MBX56951.1"/>
    </source>
</evidence>
<name>A0A2P2PQI0_RHIMU</name>
<sequence length="27" mass="3123">MPIHTKCICELLETSCQVHQQNQLVLI</sequence>
<protein>
    <submittedName>
        <fullName evidence="1">Uncharacterized protein</fullName>
    </submittedName>
</protein>
<proteinExistence type="predicted"/>
<organism evidence="1">
    <name type="scientific">Rhizophora mucronata</name>
    <name type="common">Asiatic mangrove</name>
    <dbReference type="NCBI Taxonomy" id="61149"/>
    <lineage>
        <taxon>Eukaryota</taxon>
        <taxon>Viridiplantae</taxon>
        <taxon>Streptophyta</taxon>
        <taxon>Embryophyta</taxon>
        <taxon>Tracheophyta</taxon>
        <taxon>Spermatophyta</taxon>
        <taxon>Magnoliopsida</taxon>
        <taxon>eudicotyledons</taxon>
        <taxon>Gunneridae</taxon>
        <taxon>Pentapetalae</taxon>
        <taxon>rosids</taxon>
        <taxon>fabids</taxon>
        <taxon>Malpighiales</taxon>
        <taxon>Rhizophoraceae</taxon>
        <taxon>Rhizophora</taxon>
    </lineage>
</organism>
<reference evidence="1" key="1">
    <citation type="submission" date="2018-02" db="EMBL/GenBank/DDBJ databases">
        <title>Rhizophora mucronata_Transcriptome.</title>
        <authorList>
            <person name="Meera S.P."/>
            <person name="Sreeshan A."/>
            <person name="Augustine A."/>
        </authorList>
    </citation>
    <scope>NUCLEOTIDE SEQUENCE</scope>
    <source>
        <tissue evidence="1">Leaf</tissue>
    </source>
</reference>
<accession>A0A2P2PQI0</accession>